<dbReference type="GO" id="GO:0004190">
    <property type="term" value="F:aspartic-type endopeptidase activity"/>
    <property type="evidence" value="ECO:0007669"/>
    <property type="project" value="UniProtKB-KW"/>
</dbReference>
<dbReference type="PANTHER" id="PTHR30302">
    <property type="entry name" value="HYDROGENASE 1 MATURATION PROTEASE"/>
    <property type="match status" value="1"/>
</dbReference>
<proteinExistence type="inferred from homology"/>
<dbReference type="NCBIfam" id="TIGR00072">
    <property type="entry name" value="hydrog_prot"/>
    <property type="match status" value="1"/>
</dbReference>
<keyword evidence="3" id="KW-0064">Aspartyl protease</keyword>
<accession>A0A7K3NJ95</accession>
<protein>
    <submittedName>
        <fullName evidence="5">Hydrogenase maturation protease</fullName>
    </submittedName>
</protein>
<dbReference type="Proteomes" id="UP000469724">
    <property type="component" value="Unassembled WGS sequence"/>
</dbReference>
<sequence length="182" mass="19885">METTGRRYAVVGFGNLFRGDHGVGLCALEALEQAGFGPDVSLEYITGDYRNLMTCLYGADAAVIVQADVVSGRPGEVHSLDLGRFRTLAALDHRLPSRRVALAEMLGIIETAYRLPRELRIVLVDPDPAFDGCGAGLSRAVRRGLRRAVELTASVLERNGAVRQKGCLADRVYRIPWLDMTL</sequence>
<dbReference type="Gene3D" id="3.40.50.1450">
    <property type="entry name" value="HybD-like"/>
    <property type="match status" value="1"/>
</dbReference>
<comment type="caution">
    <text evidence="5">The sequence shown here is derived from an EMBL/GenBank/DDBJ whole genome shotgun (WGS) entry which is preliminary data.</text>
</comment>
<reference evidence="5 6" key="1">
    <citation type="submission" date="2020-02" db="EMBL/GenBank/DDBJ databases">
        <title>Comparative genomics of sulfur disproportionating microorganisms.</title>
        <authorList>
            <person name="Ward L.M."/>
            <person name="Bertran E."/>
            <person name="Johnston D.T."/>
        </authorList>
    </citation>
    <scope>NUCLEOTIDE SEQUENCE [LARGE SCALE GENOMIC DNA]</scope>
    <source>
        <strain evidence="5 6">DSM 3696</strain>
    </source>
</reference>
<evidence type="ECO:0000313" key="5">
    <source>
        <dbReference type="EMBL" id="NDY56276.1"/>
    </source>
</evidence>
<dbReference type="InterPro" id="IPR023430">
    <property type="entry name" value="Pept_HybD-like_dom_sf"/>
</dbReference>
<dbReference type="CDD" id="cd00518">
    <property type="entry name" value="H2MP"/>
    <property type="match status" value="1"/>
</dbReference>
<dbReference type="InterPro" id="IPR000671">
    <property type="entry name" value="Peptidase_A31"/>
</dbReference>
<dbReference type="EMBL" id="JAAGRQ010000016">
    <property type="protein sequence ID" value="NDY56276.1"/>
    <property type="molecule type" value="Genomic_DNA"/>
</dbReference>
<evidence type="ECO:0000256" key="3">
    <source>
        <dbReference type="ARBA" id="ARBA00022750"/>
    </source>
</evidence>
<keyword evidence="6" id="KW-1185">Reference proteome</keyword>
<organism evidence="5 6">
    <name type="scientific">Desulfolutivibrio sulfodismutans</name>
    <dbReference type="NCBI Taxonomy" id="63561"/>
    <lineage>
        <taxon>Bacteria</taxon>
        <taxon>Pseudomonadati</taxon>
        <taxon>Thermodesulfobacteriota</taxon>
        <taxon>Desulfovibrionia</taxon>
        <taxon>Desulfovibrionales</taxon>
        <taxon>Desulfovibrionaceae</taxon>
        <taxon>Desulfolutivibrio</taxon>
    </lineage>
</organism>
<comment type="similarity">
    <text evidence="1">Belongs to the peptidase A31 family.</text>
</comment>
<dbReference type="RefSeq" id="WP_163301325.1">
    <property type="nucleotide sequence ID" value="NZ_JAAGRQ010000016.1"/>
</dbReference>
<name>A0A7K3NJ95_9BACT</name>
<keyword evidence="2 5" id="KW-0645">Protease</keyword>
<evidence type="ECO:0000256" key="4">
    <source>
        <dbReference type="ARBA" id="ARBA00022801"/>
    </source>
</evidence>
<dbReference type="AlphaFoldDB" id="A0A7K3NJ95"/>
<dbReference type="GO" id="GO:0008047">
    <property type="term" value="F:enzyme activator activity"/>
    <property type="evidence" value="ECO:0007669"/>
    <property type="project" value="InterPro"/>
</dbReference>
<gene>
    <name evidence="5" type="ORF">G3N56_05885</name>
</gene>
<evidence type="ECO:0000256" key="1">
    <source>
        <dbReference type="ARBA" id="ARBA00006814"/>
    </source>
</evidence>
<evidence type="ECO:0000313" key="6">
    <source>
        <dbReference type="Proteomes" id="UP000469724"/>
    </source>
</evidence>
<evidence type="ECO:0000256" key="2">
    <source>
        <dbReference type="ARBA" id="ARBA00022670"/>
    </source>
</evidence>
<keyword evidence="4" id="KW-0378">Hydrolase</keyword>
<dbReference type="SUPFAM" id="SSF53163">
    <property type="entry name" value="HybD-like"/>
    <property type="match status" value="1"/>
</dbReference>
<dbReference type="GO" id="GO:0016485">
    <property type="term" value="P:protein processing"/>
    <property type="evidence" value="ECO:0007669"/>
    <property type="project" value="TreeGrafter"/>
</dbReference>
<dbReference type="PANTHER" id="PTHR30302:SF1">
    <property type="entry name" value="HYDROGENASE 2 MATURATION PROTEASE"/>
    <property type="match status" value="1"/>
</dbReference>